<evidence type="ECO:0000256" key="1">
    <source>
        <dbReference type="SAM" id="MobiDB-lite"/>
    </source>
</evidence>
<protein>
    <submittedName>
        <fullName evidence="2">DBP</fullName>
    </submittedName>
</protein>
<reference evidence="2" key="1">
    <citation type="submission" date="2017-04" db="EMBL/GenBank/DDBJ databases">
        <title>Complete genome sequence of Urbanus proteus nucleopolyhedrovirus (UrprNPV).</title>
        <authorList>
            <person name="Santos E.R."/>
            <person name="Melo F.L."/>
            <person name="Sosa-Gomez D.R."/>
            <person name="Ribeiro B.M."/>
            <person name="Ardisson-Araujo D.M.P."/>
        </authorList>
    </citation>
    <scope>NUCLEOTIDE SEQUENCE [LARGE SCALE GENOMIC DNA]</scope>
    <source>
        <strain evidence="2">Southern Brazil</strain>
    </source>
</reference>
<proteinExistence type="predicted"/>
<evidence type="ECO:0000313" key="2">
    <source>
        <dbReference type="EMBL" id="AKR17285.1"/>
    </source>
</evidence>
<dbReference type="InterPro" id="IPR006871">
    <property type="entry name" value="ssDNA-bd_baculovirus"/>
</dbReference>
<gene>
    <name evidence="2" type="primary">dbp</name>
</gene>
<feature type="region of interest" description="Disordered" evidence="1">
    <location>
        <begin position="1"/>
        <end position="34"/>
    </location>
</feature>
<keyword evidence="3" id="KW-1185">Reference proteome</keyword>
<dbReference type="KEGG" id="vg:27429823"/>
<evidence type="ECO:0000313" key="3">
    <source>
        <dbReference type="Proteomes" id="UP000201861"/>
    </source>
</evidence>
<name>A0A161C6V2_9ABAC</name>
<dbReference type="RefSeq" id="YP_009250002.1">
    <property type="nucleotide sequence ID" value="NC_029997.2"/>
</dbReference>
<dbReference type="Proteomes" id="UP000201861">
    <property type="component" value="Segment"/>
</dbReference>
<accession>A0A161C6V2</accession>
<dbReference type="GeneID" id="27429823"/>
<organism evidence="2 3">
    <name type="scientific">Urbanus proteus nucleopolyhedrovirus</name>
    <dbReference type="NCBI Taxonomy" id="1675866"/>
    <lineage>
        <taxon>Viruses</taxon>
        <taxon>Viruses incertae sedis</taxon>
        <taxon>Naldaviricetes</taxon>
        <taxon>Lefavirales</taxon>
        <taxon>Baculoviridae</taxon>
        <taxon>Alphabaculovirus</taxon>
        <taxon>Alphabaculovirus urprotei</taxon>
    </lineage>
</organism>
<dbReference type="Pfam" id="PF04786">
    <property type="entry name" value="Baculo_DNA_bind"/>
    <property type="match status" value="1"/>
</dbReference>
<sequence length="318" mass="36904">MSKRSNVFDDDQVCKIKKTNDNNNQDEESEVEHVEADTQLVVKNAQPAATVSFNEDDLLCNFDSPSDNQILSWFDKITFNLRRNNHSVMCCYTPFNKLFECLSFSSQCVSLHKSFNLLYPNVSDEIVIEPPKNHLKTTYNIGMHITGGYLNFYFYDWVKVRRCKSVYGNFLSLSWTNISQHNKMFGHVFKQYMDIKDLKLSNNVIVNMPVDEKLNTKIMFVTKFFDITVKNNEMIYTSNDLIHSVVSTPFSVQRFDELFAFNADDKPSNEIEMLMGAIVEGIKVGKNDTMLMTVNKKMINEKSYSLAIKPMIFFKFEQ</sequence>
<dbReference type="OrthoDB" id="23658at10239"/>
<dbReference type="EMBL" id="KR011717">
    <property type="protein sequence ID" value="AKR17285.1"/>
    <property type="molecule type" value="Genomic_DNA"/>
</dbReference>